<proteinExistence type="predicted"/>
<dbReference type="GO" id="GO:0003899">
    <property type="term" value="F:DNA-directed RNA polymerase activity"/>
    <property type="evidence" value="ECO:0007669"/>
    <property type="project" value="InterPro"/>
</dbReference>
<protein>
    <submittedName>
        <fullName evidence="6">Putative transcription elongation factor SII</fullName>
    </submittedName>
</protein>
<dbReference type="EMBL" id="AY666015">
    <property type="protein sequence ID" value="AAV91074.1"/>
    <property type="molecule type" value="Genomic_DNA"/>
</dbReference>
<dbReference type="SMART" id="SM00440">
    <property type="entry name" value="ZnF_C2C2"/>
    <property type="match status" value="1"/>
</dbReference>
<evidence type="ECO:0000313" key="7">
    <source>
        <dbReference type="Proteomes" id="UP000102282"/>
    </source>
</evidence>
<dbReference type="PROSITE" id="PS00466">
    <property type="entry name" value="ZF_TFIIS_1"/>
    <property type="match status" value="1"/>
</dbReference>
<dbReference type="Gene3D" id="2.20.25.10">
    <property type="match status" value="1"/>
</dbReference>
<feature type="domain" description="TFIIS-type" evidence="5">
    <location>
        <begin position="51"/>
        <end position="91"/>
    </location>
</feature>
<evidence type="ECO:0000256" key="4">
    <source>
        <dbReference type="PROSITE-ProRule" id="PRU00472"/>
    </source>
</evidence>
<name>Q5GAG9_9VIRU</name>
<dbReference type="GO" id="GO:0006386">
    <property type="term" value="P:termination of RNA polymerase III transcription"/>
    <property type="evidence" value="ECO:0007669"/>
    <property type="project" value="TreeGrafter"/>
</dbReference>
<keyword evidence="2 4" id="KW-0863">Zinc-finger</keyword>
<keyword evidence="3" id="KW-0862">Zinc</keyword>
<gene>
    <name evidence="6" type="ORF">GIV47</name>
</gene>
<keyword evidence="6" id="KW-0648">Protein biosynthesis</keyword>
<keyword evidence="6" id="KW-0251">Elongation factor</keyword>
<organism evidence="6 7">
    <name type="scientific">Grouper iridovirus</name>
    <dbReference type="NCBI Taxonomy" id="127569"/>
    <lineage>
        <taxon>Viruses</taxon>
        <taxon>Varidnaviria</taxon>
        <taxon>Bamfordvirae</taxon>
        <taxon>Nucleocytoviricota</taxon>
        <taxon>Megaviricetes</taxon>
        <taxon>Pimascovirales</taxon>
        <taxon>Pimascovirales incertae sedis</taxon>
        <taxon>Iridoviridae</taxon>
        <taxon>Alphairidovirinae</taxon>
        <taxon>Ranavirus</taxon>
        <taxon>Ranavirus epinephelus1</taxon>
        <taxon>Singapore grouper iridovirus</taxon>
    </lineage>
</organism>
<dbReference type="PANTHER" id="PTHR11239">
    <property type="entry name" value="DNA-DIRECTED RNA POLYMERASE"/>
    <property type="match status" value="1"/>
</dbReference>
<sequence>MTDCDYYELWSAALETAKGPSDKKGFSHPFFDDMRWREKLSYKPMAPVEEGTLQCPKCGCKKVHVVQRQTRSADEPMTVFAVCSNCGKRWTQ</sequence>
<dbReference type="PROSITE" id="PS51133">
    <property type="entry name" value="ZF_TFIIS_2"/>
    <property type="match status" value="1"/>
</dbReference>
<evidence type="ECO:0000256" key="3">
    <source>
        <dbReference type="ARBA" id="ARBA00022833"/>
    </source>
</evidence>
<dbReference type="Proteomes" id="UP000102282">
    <property type="component" value="Genome"/>
</dbReference>
<dbReference type="SUPFAM" id="SSF57783">
    <property type="entry name" value="Zinc beta-ribbon"/>
    <property type="match status" value="1"/>
</dbReference>
<evidence type="ECO:0000313" key="6">
    <source>
        <dbReference type="EMBL" id="AAV91074.1"/>
    </source>
</evidence>
<accession>Q5GAG9</accession>
<reference evidence="6 7" key="1">
    <citation type="journal article" date="2005" name="J. Virol.">
        <title>Complete genome sequence of the grouper iridovirus and comparison of genomic organization with those of other iridoviruses.</title>
        <authorList>
            <person name="Tsai C.T."/>
            <person name="Ting J.W."/>
            <person name="Wu M.H."/>
            <person name="Wu M.F."/>
            <person name="Guo I.C."/>
            <person name="Chang C.Y."/>
        </authorList>
    </citation>
    <scope>NUCLEOTIDE SEQUENCE [LARGE SCALE GENOMIC DNA]</scope>
</reference>
<evidence type="ECO:0000256" key="2">
    <source>
        <dbReference type="ARBA" id="ARBA00022771"/>
    </source>
</evidence>
<dbReference type="InterPro" id="IPR001222">
    <property type="entry name" value="Znf_TFIIS"/>
</dbReference>
<dbReference type="Pfam" id="PF01096">
    <property type="entry name" value="Zn_ribbon_TFIIS"/>
    <property type="match status" value="1"/>
</dbReference>
<evidence type="ECO:0000256" key="1">
    <source>
        <dbReference type="ARBA" id="ARBA00022723"/>
    </source>
</evidence>
<dbReference type="PANTHER" id="PTHR11239:SF12">
    <property type="entry name" value="DNA-DIRECTED RNA POLYMERASE III SUBUNIT RPC10"/>
    <property type="match status" value="1"/>
</dbReference>
<evidence type="ECO:0000259" key="5">
    <source>
        <dbReference type="PROSITE" id="PS51133"/>
    </source>
</evidence>
<keyword evidence="1" id="KW-0479">Metal-binding</keyword>
<dbReference type="InterPro" id="IPR012164">
    <property type="entry name" value="Rpa12/Rpb9/Rpc10/TFS"/>
</dbReference>
<dbReference type="GO" id="GO:0008270">
    <property type="term" value="F:zinc ion binding"/>
    <property type="evidence" value="ECO:0007669"/>
    <property type="project" value="UniProtKB-KW"/>
</dbReference>
<dbReference type="GO" id="GO:0003676">
    <property type="term" value="F:nucleic acid binding"/>
    <property type="evidence" value="ECO:0007669"/>
    <property type="project" value="InterPro"/>
</dbReference>